<feature type="domain" description="HTH arsR-type" evidence="1">
    <location>
        <begin position="9"/>
        <end position="102"/>
    </location>
</feature>
<dbReference type="PRINTS" id="PR00778">
    <property type="entry name" value="HTHARSR"/>
</dbReference>
<dbReference type="PROSITE" id="PS50987">
    <property type="entry name" value="HTH_ARSR_2"/>
    <property type="match status" value="1"/>
</dbReference>
<evidence type="ECO:0000313" key="2">
    <source>
        <dbReference type="EMBL" id="TCB96878.1"/>
    </source>
</evidence>
<dbReference type="GO" id="GO:0003700">
    <property type="term" value="F:DNA-binding transcription factor activity"/>
    <property type="evidence" value="ECO:0007669"/>
    <property type="project" value="InterPro"/>
</dbReference>
<comment type="caution">
    <text evidence="2">The sequence shown here is derived from an EMBL/GenBank/DDBJ whole genome shotgun (WGS) entry which is preliminary data.</text>
</comment>
<dbReference type="CDD" id="cd00090">
    <property type="entry name" value="HTH_ARSR"/>
    <property type="match status" value="1"/>
</dbReference>
<dbReference type="RefSeq" id="WP_131304214.1">
    <property type="nucleotide sequence ID" value="NZ_SJJR01000008.1"/>
</dbReference>
<accession>A0A4R0GN49</accession>
<proteinExistence type="predicted"/>
<dbReference type="Proteomes" id="UP000292274">
    <property type="component" value="Unassembled WGS sequence"/>
</dbReference>
<dbReference type="Gene3D" id="1.10.10.10">
    <property type="entry name" value="Winged helix-like DNA-binding domain superfamily/Winged helix DNA-binding domain"/>
    <property type="match status" value="1"/>
</dbReference>
<dbReference type="Pfam" id="PF12840">
    <property type="entry name" value="HTH_20"/>
    <property type="match status" value="1"/>
</dbReference>
<dbReference type="InterPro" id="IPR036388">
    <property type="entry name" value="WH-like_DNA-bd_sf"/>
</dbReference>
<sequence>MSAGPADPLNADAELDGVFKALASPTRRRILDLLKDQARTTGDLCEQLPQLDRCTVMQHLRALEAAGLVIAQRKGRERWNHLDPLPIKRIHDRWIGEYASAAVDRLATFKSALENPTGQPRPTQ</sequence>
<dbReference type="NCBIfam" id="NF033788">
    <property type="entry name" value="HTH_metalloreg"/>
    <property type="match status" value="1"/>
</dbReference>
<dbReference type="InterPro" id="IPR036390">
    <property type="entry name" value="WH_DNA-bd_sf"/>
</dbReference>
<dbReference type="SMART" id="SM00418">
    <property type="entry name" value="HTH_ARSR"/>
    <property type="match status" value="1"/>
</dbReference>
<organism evidence="2 3">
    <name type="scientific">Micromonospora zingiberis</name>
    <dbReference type="NCBI Taxonomy" id="2053011"/>
    <lineage>
        <taxon>Bacteria</taxon>
        <taxon>Bacillati</taxon>
        <taxon>Actinomycetota</taxon>
        <taxon>Actinomycetes</taxon>
        <taxon>Micromonosporales</taxon>
        <taxon>Micromonosporaceae</taxon>
        <taxon>Micromonospora</taxon>
    </lineage>
</organism>
<dbReference type="InterPro" id="IPR001845">
    <property type="entry name" value="HTH_ArsR_DNA-bd_dom"/>
</dbReference>
<dbReference type="PANTHER" id="PTHR38600">
    <property type="entry name" value="TRANSCRIPTIONAL REGULATORY PROTEIN"/>
    <property type="match status" value="1"/>
</dbReference>
<keyword evidence="3" id="KW-1185">Reference proteome</keyword>
<evidence type="ECO:0000313" key="3">
    <source>
        <dbReference type="Proteomes" id="UP000292274"/>
    </source>
</evidence>
<dbReference type="OrthoDB" id="9815653at2"/>
<dbReference type="SUPFAM" id="SSF46785">
    <property type="entry name" value="Winged helix' DNA-binding domain"/>
    <property type="match status" value="1"/>
</dbReference>
<evidence type="ECO:0000259" key="1">
    <source>
        <dbReference type="PROSITE" id="PS50987"/>
    </source>
</evidence>
<gene>
    <name evidence="2" type="ORF">E0H26_14845</name>
</gene>
<dbReference type="PANTHER" id="PTHR38600:SF1">
    <property type="entry name" value="TRANSCRIPTIONAL REGULATORY PROTEIN"/>
    <property type="match status" value="1"/>
</dbReference>
<name>A0A4R0GN49_9ACTN</name>
<protein>
    <submittedName>
        <fullName evidence="2">Transcriptional regulator</fullName>
    </submittedName>
</protein>
<dbReference type="AlphaFoldDB" id="A0A4R0GN49"/>
<dbReference type="EMBL" id="SJJR01000008">
    <property type="protein sequence ID" value="TCB96878.1"/>
    <property type="molecule type" value="Genomic_DNA"/>
</dbReference>
<reference evidence="2 3" key="1">
    <citation type="submission" date="2019-02" db="EMBL/GenBank/DDBJ databases">
        <title>Jishengella sp. nov., isolated from a root of Zingiber montanum.</title>
        <authorList>
            <person name="Kuncharoen N."/>
            <person name="Kudo T."/>
            <person name="Masahiro Y."/>
            <person name="Ohkuma M."/>
            <person name="Tanasupawat S."/>
        </authorList>
    </citation>
    <scope>NUCLEOTIDE SEQUENCE [LARGE SCALE GENOMIC DNA]</scope>
    <source>
        <strain evidence="2 3">PLAI 1-1</strain>
    </source>
</reference>
<dbReference type="InterPro" id="IPR011991">
    <property type="entry name" value="ArsR-like_HTH"/>
</dbReference>